<organism evidence="1">
    <name type="scientific">uncultured Desulfobacterium sp</name>
    <dbReference type="NCBI Taxonomy" id="201089"/>
    <lineage>
        <taxon>Bacteria</taxon>
        <taxon>Pseudomonadati</taxon>
        <taxon>Thermodesulfobacteriota</taxon>
        <taxon>Desulfobacteria</taxon>
        <taxon>Desulfobacterales</taxon>
        <taxon>Desulfobacteriaceae</taxon>
        <taxon>Desulfobacterium</taxon>
        <taxon>environmental samples</taxon>
    </lineage>
</organism>
<evidence type="ECO:0000313" key="1">
    <source>
        <dbReference type="EMBL" id="SPD75439.1"/>
    </source>
</evidence>
<sequence>MKNARKTWITLCESYGHKSKLVDNYKDVQETNTKSTRLSTVDECKQRLIQATK</sequence>
<reference evidence="1" key="1">
    <citation type="submission" date="2018-01" db="EMBL/GenBank/DDBJ databases">
        <authorList>
            <person name="Regsiter A."/>
            <person name="William W."/>
        </authorList>
    </citation>
    <scope>NUCLEOTIDE SEQUENCE</scope>
    <source>
        <strain evidence="1">TRIP AH-1</strain>
    </source>
</reference>
<dbReference type="EMBL" id="OJIN01000203">
    <property type="protein sequence ID" value="SPD75439.1"/>
    <property type="molecule type" value="Genomic_DNA"/>
</dbReference>
<dbReference type="AlphaFoldDB" id="A0A445N174"/>
<accession>A0A445N174</accession>
<protein>
    <submittedName>
        <fullName evidence="1">Uncharacterized protein</fullName>
    </submittedName>
</protein>
<name>A0A445N174_9BACT</name>
<gene>
    <name evidence="1" type="ORF">PITCH_A60002</name>
</gene>
<proteinExistence type="predicted"/>